<reference evidence="1" key="1">
    <citation type="submission" date="2023-09" db="EMBL/GenBank/DDBJ databases">
        <title>Paucibacter sp. APW11 Genome sequencing and assembly.</title>
        <authorList>
            <person name="Kim I."/>
        </authorList>
    </citation>
    <scope>NUCLEOTIDE SEQUENCE</scope>
    <source>
        <strain evidence="1">APW11</strain>
    </source>
</reference>
<evidence type="ECO:0008006" key="3">
    <source>
        <dbReference type="Google" id="ProtNLM"/>
    </source>
</evidence>
<sequence length="353" mass="38237">MPQGCEILINGASDAGLDTPTLVRVTEEAGAASSYSLFFDLRIADGTVPLLEDERLGPDADLAVRVRAGGGQAVLVRGPVTAQGISLKPGAADSVLEVCGADVSIKLGREVKVRVWPTVTDEAAISQLLGDAALTPRVTMPTTVSYDESKNVLVQRETDLHLIRRLSRHQGCWLWLTYEAASAAPSAHIARPPVDADTEVHFYMDGEQRNIEAVRIDWNSERITAADSDARDSFAADDLSGTVERSPLSALADHALADILSQPRRARLTAAVDEAGDLQTRSEAALIEQAWFVSATLSVTERVLKNVVRAPSIAELHGVGHRHSGRWLVARVVHEIDDQDHRMQVTLVRNAWN</sequence>
<keyword evidence="2" id="KW-1185">Reference proteome</keyword>
<name>A0ABU3P991_9BURK</name>
<dbReference type="Proteomes" id="UP001246372">
    <property type="component" value="Unassembled WGS sequence"/>
</dbReference>
<evidence type="ECO:0000313" key="2">
    <source>
        <dbReference type="Proteomes" id="UP001246372"/>
    </source>
</evidence>
<gene>
    <name evidence="1" type="ORF">RQP53_07680</name>
</gene>
<accession>A0ABU3P991</accession>
<proteinExistence type="predicted"/>
<organism evidence="1 2">
    <name type="scientific">Roseateles aquae</name>
    <dbReference type="NCBI Taxonomy" id="3077235"/>
    <lineage>
        <taxon>Bacteria</taxon>
        <taxon>Pseudomonadati</taxon>
        <taxon>Pseudomonadota</taxon>
        <taxon>Betaproteobacteria</taxon>
        <taxon>Burkholderiales</taxon>
        <taxon>Sphaerotilaceae</taxon>
        <taxon>Roseateles</taxon>
    </lineage>
</organism>
<evidence type="ECO:0000313" key="1">
    <source>
        <dbReference type="EMBL" id="MDT8999145.1"/>
    </source>
</evidence>
<dbReference type="SUPFAM" id="SSF69279">
    <property type="entry name" value="Phage tail proteins"/>
    <property type="match status" value="1"/>
</dbReference>
<dbReference type="EMBL" id="JAVXZY010000002">
    <property type="protein sequence ID" value="MDT8999145.1"/>
    <property type="molecule type" value="Genomic_DNA"/>
</dbReference>
<dbReference type="RefSeq" id="WP_315649635.1">
    <property type="nucleotide sequence ID" value="NZ_JAVXZY010000002.1"/>
</dbReference>
<protein>
    <recommendedName>
        <fullName evidence="3">Phage tail protein</fullName>
    </recommendedName>
</protein>
<comment type="caution">
    <text evidence="1">The sequence shown here is derived from an EMBL/GenBank/DDBJ whole genome shotgun (WGS) entry which is preliminary data.</text>
</comment>